<sequence length="207" mass="21647">MPKHLRASALTALTVAALAAGTVLTAPAAGAAPTGAAPKFLSASQLPPHPSSTWTAGPVTEGFPEALGTCVSTEGVPSYDYRYREFRTDLDTSAVQLTVVADTSALAKALAKHYDDLIRTCADRLEKNDPDIEAEGRDYGSLPVEEGAHVRGVHTETSGGSTDISLLSVGRDGRTVTVVRWGQMGDFGDAPVAAFKKTTTTAVNKLY</sequence>
<evidence type="ECO:0000313" key="3">
    <source>
        <dbReference type="Proteomes" id="UP001501474"/>
    </source>
</evidence>
<evidence type="ECO:0000256" key="1">
    <source>
        <dbReference type="SAM" id="SignalP"/>
    </source>
</evidence>
<keyword evidence="3" id="KW-1185">Reference proteome</keyword>
<feature type="chain" id="PRO_5045199217" description="PknH-like extracellular domain-containing protein" evidence="1">
    <location>
        <begin position="32"/>
        <end position="207"/>
    </location>
</feature>
<name>A0ABN3D7I5_9ACTN</name>
<evidence type="ECO:0008006" key="4">
    <source>
        <dbReference type="Google" id="ProtNLM"/>
    </source>
</evidence>
<dbReference type="EMBL" id="BAAART010000027">
    <property type="protein sequence ID" value="GAA2223054.1"/>
    <property type="molecule type" value="Genomic_DNA"/>
</dbReference>
<organism evidence="2 3">
    <name type="scientific">Streptomyces indiaensis</name>
    <dbReference type="NCBI Taxonomy" id="284033"/>
    <lineage>
        <taxon>Bacteria</taxon>
        <taxon>Bacillati</taxon>
        <taxon>Actinomycetota</taxon>
        <taxon>Actinomycetes</taxon>
        <taxon>Kitasatosporales</taxon>
        <taxon>Streptomycetaceae</taxon>
        <taxon>Streptomyces</taxon>
    </lineage>
</organism>
<protein>
    <recommendedName>
        <fullName evidence="4">PknH-like extracellular domain-containing protein</fullName>
    </recommendedName>
</protein>
<accession>A0ABN3D7I5</accession>
<gene>
    <name evidence="2" type="ORF">GCM10010104_12630</name>
</gene>
<evidence type="ECO:0000313" key="2">
    <source>
        <dbReference type="EMBL" id="GAA2223054.1"/>
    </source>
</evidence>
<dbReference type="RefSeq" id="WP_234850079.1">
    <property type="nucleotide sequence ID" value="NZ_BAAART010000027.1"/>
</dbReference>
<dbReference type="Proteomes" id="UP001501474">
    <property type="component" value="Unassembled WGS sequence"/>
</dbReference>
<reference evidence="2 3" key="1">
    <citation type="journal article" date="2019" name="Int. J. Syst. Evol. Microbiol.">
        <title>The Global Catalogue of Microorganisms (GCM) 10K type strain sequencing project: providing services to taxonomists for standard genome sequencing and annotation.</title>
        <authorList>
            <consortium name="The Broad Institute Genomics Platform"/>
            <consortium name="The Broad Institute Genome Sequencing Center for Infectious Disease"/>
            <person name="Wu L."/>
            <person name="Ma J."/>
        </authorList>
    </citation>
    <scope>NUCLEOTIDE SEQUENCE [LARGE SCALE GENOMIC DNA]</scope>
    <source>
        <strain evidence="2 3">JCM 3053</strain>
    </source>
</reference>
<comment type="caution">
    <text evidence="2">The sequence shown here is derived from an EMBL/GenBank/DDBJ whole genome shotgun (WGS) entry which is preliminary data.</text>
</comment>
<feature type="signal peptide" evidence="1">
    <location>
        <begin position="1"/>
        <end position="31"/>
    </location>
</feature>
<proteinExistence type="predicted"/>
<keyword evidence="1" id="KW-0732">Signal</keyword>